<keyword evidence="1" id="KW-0863">Zinc-finger</keyword>
<dbReference type="Gene3D" id="3.30.40.10">
    <property type="entry name" value="Zinc/RING finger domain, C3HC4 (zinc finger)"/>
    <property type="match status" value="1"/>
</dbReference>
<dbReference type="EMBL" id="MU859148">
    <property type="protein sequence ID" value="KAK3951441.1"/>
    <property type="molecule type" value="Genomic_DNA"/>
</dbReference>
<dbReference type="PROSITE" id="PS50089">
    <property type="entry name" value="ZF_RING_2"/>
    <property type="match status" value="1"/>
</dbReference>
<evidence type="ECO:0000256" key="2">
    <source>
        <dbReference type="SAM" id="Phobius"/>
    </source>
</evidence>
<dbReference type="SUPFAM" id="SSF57850">
    <property type="entry name" value="RING/U-box"/>
    <property type="match status" value="1"/>
</dbReference>
<dbReference type="InterPro" id="IPR001841">
    <property type="entry name" value="Znf_RING"/>
</dbReference>
<evidence type="ECO:0000313" key="5">
    <source>
        <dbReference type="Proteomes" id="UP001303222"/>
    </source>
</evidence>
<keyword evidence="1" id="KW-0479">Metal-binding</keyword>
<name>A0AAN6SFV0_9PEZI</name>
<reference evidence="4" key="2">
    <citation type="submission" date="2023-06" db="EMBL/GenBank/DDBJ databases">
        <authorList>
            <consortium name="Lawrence Berkeley National Laboratory"/>
            <person name="Mondo S.J."/>
            <person name="Hensen N."/>
            <person name="Bonometti L."/>
            <person name="Westerberg I."/>
            <person name="Brannstrom I.O."/>
            <person name="Guillou S."/>
            <person name="Cros-Aarteil S."/>
            <person name="Calhoun S."/>
            <person name="Haridas S."/>
            <person name="Kuo A."/>
            <person name="Pangilinan J."/>
            <person name="Riley R."/>
            <person name="Labutti K."/>
            <person name="Andreopoulos B."/>
            <person name="Lipzen A."/>
            <person name="Chen C."/>
            <person name="Yanf M."/>
            <person name="Daum C."/>
            <person name="Ng V."/>
            <person name="Clum A."/>
            <person name="Steindorff A."/>
            <person name="Ohm R."/>
            <person name="Martin F."/>
            <person name="Silar P."/>
            <person name="Natvig D."/>
            <person name="Lalanne C."/>
            <person name="Gautier V."/>
            <person name="Ament-Velasquez S.L."/>
            <person name="Kruys A."/>
            <person name="Hutchinson M.I."/>
            <person name="Powell A.J."/>
            <person name="Barry K."/>
            <person name="Miller A.N."/>
            <person name="Grigoriev I.V."/>
            <person name="Debuchy R."/>
            <person name="Gladieux P."/>
            <person name="Thoren M.H."/>
            <person name="Johannesson H."/>
        </authorList>
    </citation>
    <scope>NUCLEOTIDE SEQUENCE</scope>
    <source>
        <strain evidence="4">CBS 626.80</strain>
    </source>
</reference>
<evidence type="ECO:0000313" key="4">
    <source>
        <dbReference type="EMBL" id="KAK3951441.1"/>
    </source>
</evidence>
<keyword evidence="2" id="KW-1133">Transmembrane helix</keyword>
<dbReference type="InterPro" id="IPR013083">
    <property type="entry name" value="Znf_RING/FYVE/PHD"/>
</dbReference>
<protein>
    <recommendedName>
        <fullName evidence="3">RING-type domain-containing protein</fullName>
    </recommendedName>
</protein>
<evidence type="ECO:0000256" key="1">
    <source>
        <dbReference type="PROSITE-ProRule" id="PRU00175"/>
    </source>
</evidence>
<dbReference type="GO" id="GO:0061630">
    <property type="term" value="F:ubiquitin protein ligase activity"/>
    <property type="evidence" value="ECO:0007669"/>
    <property type="project" value="TreeGrafter"/>
</dbReference>
<keyword evidence="2" id="KW-0812">Transmembrane</keyword>
<dbReference type="CDD" id="cd16454">
    <property type="entry name" value="RING-H2_PA-TM-RING"/>
    <property type="match status" value="1"/>
</dbReference>
<dbReference type="PANTHER" id="PTHR22765:SF416">
    <property type="entry name" value="E3 UBIQUITIN-PROTEIN LIGASE GODZILLA"/>
    <property type="match status" value="1"/>
</dbReference>
<accession>A0AAN6SFV0</accession>
<dbReference type="GO" id="GO:0008270">
    <property type="term" value="F:zinc ion binding"/>
    <property type="evidence" value="ECO:0007669"/>
    <property type="project" value="UniProtKB-KW"/>
</dbReference>
<dbReference type="Proteomes" id="UP001303222">
    <property type="component" value="Unassembled WGS sequence"/>
</dbReference>
<keyword evidence="2" id="KW-0472">Membrane</keyword>
<keyword evidence="1" id="KW-0862">Zinc</keyword>
<dbReference type="Pfam" id="PF13639">
    <property type="entry name" value="zf-RING_2"/>
    <property type="match status" value="1"/>
</dbReference>
<feature type="transmembrane region" description="Helical" evidence="2">
    <location>
        <begin position="23"/>
        <end position="43"/>
    </location>
</feature>
<proteinExistence type="predicted"/>
<gene>
    <name evidence="4" type="ORF">QBC32DRAFT_214997</name>
</gene>
<comment type="caution">
    <text evidence="4">The sequence shown here is derived from an EMBL/GenBank/DDBJ whole genome shotgun (WGS) entry which is preliminary data.</text>
</comment>
<dbReference type="GO" id="GO:0006511">
    <property type="term" value="P:ubiquitin-dependent protein catabolic process"/>
    <property type="evidence" value="ECO:0007669"/>
    <property type="project" value="TreeGrafter"/>
</dbReference>
<dbReference type="InterPro" id="IPR051826">
    <property type="entry name" value="E3_ubiquitin-ligase_domain"/>
</dbReference>
<keyword evidence="5" id="KW-1185">Reference proteome</keyword>
<sequence length="235" mass="25678">MPTVPGMPTGPQDPSHPGESPPAVSIVICIIVSILILIALFVARRSSYRTESVGDSHRRLKKGSGGIGINALRSLPLVKYDPDFMGQDFHHDGSTSPTGLNLLRGMDMAVSDSEGGDKPSRKAWRDFYPQIRHALLGKHRGRQPCREDADTTSLIQTCAICTDDFVCGTNVRRLPCGHFFHPPCIDPWLLNFGVTCPLWQVRANLKTLANAYNQSEGHVAEPPRAMLAGAGRIEE</sequence>
<reference evidence="4" key="1">
    <citation type="journal article" date="2023" name="Mol. Phylogenet. Evol.">
        <title>Genome-scale phylogeny and comparative genomics of the fungal order Sordariales.</title>
        <authorList>
            <person name="Hensen N."/>
            <person name="Bonometti L."/>
            <person name="Westerberg I."/>
            <person name="Brannstrom I.O."/>
            <person name="Guillou S."/>
            <person name="Cros-Aarteil S."/>
            <person name="Calhoun S."/>
            <person name="Haridas S."/>
            <person name="Kuo A."/>
            <person name="Mondo S."/>
            <person name="Pangilinan J."/>
            <person name="Riley R."/>
            <person name="LaButti K."/>
            <person name="Andreopoulos B."/>
            <person name="Lipzen A."/>
            <person name="Chen C."/>
            <person name="Yan M."/>
            <person name="Daum C."/>
            <person name="Ng V."/>
            <person name="Clum A."/>
            <person name="Steindorff A."/>
            <person name="Ohm R.A."/>
            <person name="Martin F."/>
            <person name="Silar P."/>
            <person name="Natvig D.O."/>
            <person name="Lalanne C."/>
            <person name="Gautier V."/>
            <person name="Ament-Velasquez S.L."/>
            <person name="Kruys A."/>
            <person name="Hutchinson M.I."/>
            <person name="Powell A.J."/>
            <person name="Barry K."/>
            <person name="Miller A.N."/>
            <person name="Grigoriev I.V."/>
            <person name="Debuchy R."/>
            <person name="Gladieux P."/>
            <person name="Hiltunen Thoren M."/>
            <person name="Johannesson H."/>
        </authorList>
    </citation>
    <scope>NUCLEOTIDE SEQUENCE</scope>
    <source>
        <strain evidence="4">CBS 626.80</strain>
    </source>
</reference>
<evidence type="ECO:0000259" key="3">
    <source>
        <dbReference type="PROSITE" id="PS50089"/>
    </source>
</evidence>
<dbReference type="PANTHER" id="PTHR22765">
    <property type="entry name" value="RING FINGER AND PROTEASE ASSOCIATED DOMAIN-CONTAINING"/>
    <property type="match status" value="1"/>
</dbReference>
<dbReference type="GO" id="GO:0005737">
    <property type="term" value="C:cytoplasm"/>
    <property type="evidence" value="ECO:0007669"/>
    <property type="project" value="TreeGrafter"/>
</dbReference>
<organism evidence="4 5">
    <name type="scientific">Pseudoneurospora amorphoporcata</name>
    <dbReference type="NCBI Taxonomy" id="241081"/>
    <lineage>
        <taxon>Eukaryota</taxon>
        <taxon>Fungi</taxon>
        <taxon>Dikarya</taxon>
        <taxon>Ascomycota</taxon>
        <taxon>Pezizomycotina</taxon>
        <taxon>Sordariomycetes</taxon>
        <taxon>Sordariomycetidae</taxon>
        <taxon>Sordariales</taxon>
        <taxon>Sordariaceae</taxon>
        <taxon>Pseudoneurospora</taxon>
    </lineage>
</organism>
<dbReference type="AlphaFoldDB" id="A0AAN6SFV0"/>
<dbReference type="SMART" id="SM00184">
    <property type="entry name" value="RING"/>
    <property type="match status" value="1"/>
</dbReference>
<feature type="domain" description="RING-type" evidence="3">
    <location>
        <begin position="158"/>
        <end position="200"/>
    </location>
</feature>